<evidence type="ECO:0000313" key="1">
    <source>
        <dbReference type="EMBL" id="TNN23363.1"/>
    </source>
</evidence>
<comment type="caution">
    <text evidence="1">The sequence shown here is derived from an EMBL/GenBank/DDBJ whole genome shotgun (WGS) entry which is preliminary data.</text>
</comment>
<reference evidence="1 2" key="1">
    <citation type="submission" date="2019-03" db="EMBL/GenBank/DDBJ databases">
        <title>First draft genome of Liparis tanakae, snailfish: a comprehensive survey of snailfish specific genes.</title>
        <authorList>
            <person name="Kim W."/>
            <person name="Song I."/>
            <person name="Jeong J.-H."/>
            <person name="Kim D."/>
            <person name="Kim S."/>
            <person name="Ryu S."/>
            <person name="Song J.Y."/>
            <person name="Lee S.K."/>
        </authorList>
    </citation>
    <scope>NUCLEOTIDE SEQUENCE [LARGE SCALE GENOMIC DNA]</scope>
    <source>
        <tissue evidence="1">Muscle</tissue>
    </source>
</reference>
<protein>
    <submittedName>
        <fullName evidence="1">Uncharacterized protein</fullName>
    </submittedName>
</protein>
<evidence type="ECO:0000313" key="2">
    <source>
        <dbReference type="Proteomes" id="UP000314294"/>
    </source>
</evidence>
<name>A0A4Z2E3U1_9TELE</name>
<dbReference type="Proteomes" id="UP000314294">
    <property type="component" value="Unassembled WGS sequence"/>
</dbReference>
<gene>
    <name evidence="1" type="ORF">EYF80_066519</name>
</gene>
<dbReference type="EMBL" id="SRLO01018765">
    <property type="protein sequence ID" value="TNN23363.1"/>
    <property type="molecule type" value="Genomic_DNA"/>
</dbReference>
<keyword evidence="2" id="KW-1185">Reference proteome</keyword>
<dbReference type="OrthoDB" id="6161796at2759"/>
<dbReference type="AlphaFoldDB" id="A0A4Z2E3U1"/>
<proteinExistence type="predicted"/>
<sequence>MESGSGFQEVVCRAKEVGGSDTVTSWSLLVTSWSLLVTSWSLQVTLRVGPGDIQKKKKKNKELGTKRGVNQPALAAINQPFVPSPSTSPPERLHGLVVTGRLHGLVVTGRLHGLVVTGRLHGLVVTGRLHGLVVTGRLHGLVVTGRLHGLVVTGRLPVQRS</sequence>
<organism evidence="1 2">
    <name type="scientific">Liparis tanakae</name>
    <name type="common">Tanaka's snailfish</name>
    <dbReference type="NCBI Taxonomy" id="230148"/>
    <lineage>
        <taxon>Eukaryota</taxon>
        <taxon>Metazoa</taxon>
        <taxon>Chordata</taxon>
        <taxon>Craniata</taxon>
        <taxon>Vertebrata</taxon>
        <taxon>Euteleostomi</taxon>
        <taxon>Actinopterygii</taxon>
        <taxon>Neopterygii</taxon>
        <taxon>Teleostei</taxon>
        <taxon>Neoteleostei</taxon>
        <taxon>Acanthomorphata</taxon>
        <taxon>Eupercaria</taxon>
        <taxon>Perciformes</taxon>
        <taxon>Cottioidei</taxon>
        <taxon>Cottales</taxon>
        <taxon>Liparidae</taxon>
        <taxon>Liparis</taxon>
    </lineage>
</organism>
<accession>A0A4Z2E3U1</accession>